<reference evidence="3 4" key="1">
    <citation type="submission" date="2019-03" db="EMBL/GenBank/DDBJ databases">
        <title>Paraburkholderia sp. 4M-K11, isolated from subtropical forest soil.</title>
        <authorList>
            <person name="Gao Z.-H."/>
            <person name="Qiu L.-H."/>
        </authorList>
    </citation>
    <scope>NUCLEOTIDE SEQUENCE [LARGE SCALE GENOMIC DNA]</scope>
    <source>
        <strain evidence="3 4">4M-K11</strain>
    </source>
</reference>
<dbReference type="InterPro" id="IPR008966">
    <property type="entry name" value="Adhesion_dom_sf"/>
</dbReference>
<gene>
    <name evidence="3" type="ORF">EYW47_36025</name>
</gene>
<name>A0A4R5LZL2_9BURK</name>
<dbReference type="AlphaFoldDB" id="A0A4R5LZL2"/>
<protein>
    <submittedName>
        <fullName evidence="3">Type 1 fimbrial protein</fullName>
    </submittedName>
</protein>
<evidence type="ECO:0000313" key="4">
    <source>
        <dbReference type="Proteomes" id="UP000295722"/>
    </source>
</evidence>
<organism evidence="3 4">
    <name type="scientific">Paraburkholderia silviterrae</name>
    <dbReference type="NCBI Taxonomy" id="2528715"/>
    <lineage>
        <taxon>Bacteria</taxon>
        <taxon>Pseudomonadati</taxon>
        <taxon>Pseudomonadota</taxon>
        <taxon>Betaproteobacteria</taxon>
        <taxon>Burkholderiales</taxon>
        <taxon>Burkholderiaceae</taxon>
        <taxon>Paraburkholderia</taxon>
    </lineage>
</organism>
<dbReference type="InterPro" id="IPR000259">
    <property type="entry name" value="Adhesion_dom_fimbrial"/>
</dbReference>
<evidence type="ECO:0000313" key="3">
    <source>
        <dbReference type="EMBL" id="TDG18056.1"/>
    </source>
</evidence>
<dbReference type="EMBL" id="SMRP01000036">
    <property type="protein sequence ID" value="TDG18056.1"/>
    <property type="molecule type" value="Genomic_DNA"/>
</dbReference>
<dbReference type="Gene3D" id="2.60.40.1090">
    <property type="entry name" value="Fimbrial-type adhesion domain"/>
    <property type="match status" value="1"/>
</dbReference>
<dbReference type="PANTHER" id="PTHR33420:SF3">
    <property type="entry name" value="FIMBRIAL SUBUNIT ELFA"/>
    <property type="match status" value="1"/>
</dbReference>
<keyword evidence="4" id="KW-1185">Reference proteome</keyword>
<dbReference type="Pfam" id="PF00419">
    <property type="entry name" value="Fimbrial"/>
    <property type="match status" value="1"/>
</dbReference>
<dbReference type="GO" id="GO:0043709">
    <property type="term" value="P:cell adhesion involved in single-species biofilm formation"/>
    <property type="evidence" value="ECO:0007669"/>
    <property type="project" value="TreeGrafter"/>
</dbReference>
<keyword evidence="1" id="KW-0732">Signal</keyword>
<sequence>MVLASDIAMKAAACTTPDVTIPLGDHLQSEFTGINSFSSSTSFNVALTNCPAGMKSITYRIDPTTTVLIAAKSVVALDGSSTATGVGVQLLDGGGAVFPLSAVKTFSGYVTSTGGSYTIPFRARYYQTAAAITPGPANTSMTVTMQYL</sequence>
<dbReference type="InterPro" id="IPR036937">
    <property type="entry name" value="Adhesion_dom_fimbrial_sf"/>
</dbReference>
<evidence type="ECO:0000259" key="2">
    <source>
        <dbReference type="Pfam" id="PF00419"/>
    </source>
</evidence>
<feature type="domain" description="Fimbrial-type adhesion" evidence="2">
    <location>
        <begin position="10"/>
        <end position="147"/>
    </location>
</feature>
<evidence type="ECO:0000256" key="1">
    <source>
        <dbReference type="ARBA" id="ARBA00022729"/>
    </source>
</evidence>
<comment type="caution">
    <text evidence="3">The sequence shown here is derived from an EMBL/GenBank/DDBJ whole genome shotgun (WGS) entry which is preliminary data.</text>
</comment>
<dbReference type="InterPro" id="IPR050263">
    <property type="entry name" value="Bact_Fimbrial_Adh_Pro"/>
</dbReference>
<proteinExistence type="predicted"/>
<accession>A0A4R5LZL2</accession>
<dbReference type="Proteomes" id="UP000295722">
    <property type="component" value="Unassembled WGS sequence"/>
</dbReference>
<dbReference type="SUPFAM" id="SSF49401">
    <property type="entry name" value="Bacterial adhesins"/>
    <property type="match status" value="1"/>
</dbReference>
<dbReference type="GO" id="GO:0009289">
    <property type="term" value="C:pilus"/>
    <property type="evidence" value="ECO:0007669"/>
    <property type="project" value="InterPro"/>
</dbReference>
<dbReference type="PANTHER" id="PTHR33420">
    <property type="entry name" value="FIMBRIAL SUBUNIT ELFA-RELATED"/>
    <property type="match status" value="1"/>
</dbReference>
<dbReference type="OrthoDB" id="8781842at2"/>